<evidence type="ECO:0000256" key="8">
    <source>
        <dbReference type="ARBA" id="ARBA00022840"/>
    </source>
</evidence>
<dbReference type="GO" id="GO:0005829">
    <property type="term" value="C:cytosol"/>
    <property type="evidence" value="ECO:0007669"/>
    <property type="project" value="UniProtKB-SubCell"/>
</dbReference>
<dbReference type="Gene3D" id="3.40.50.1240">
    <property type="entry name" value="Phosphoglycerate mutase-like"/>
    <property type="match status" value="1"/>
</dbReference>
<feature type="domain" description="VIP1 N-terminal" evidence="16">
    <location>
        <begin position="15"/>
        <end position="106"/>
    </location>
</feature>
<dbReference type="EC" id="2.7.4.24" evidence="3 13"/>
<dbReference type="PANTHER" id="PTHR12750">
    <property type="entry name" value="DIPHOSPHOINOSITOL PENTAKISPHOSPHATE KINASE"/>
    <property type="match status" value="1"/>
</dbReference>
<keyword evidence="17" id="KW-1185">Reference proteome</keyword>
<dbReference type="PROSITE" id="PS00616">
    <property type="entry name" value="HIS_ACID_PHOSPHAT_1"/>
    <property type="match status" value="1"/>
</dbReference>
<dbReference type="InterPro" id="IPR037446">
    <property type="entry name" value="His_Pase_VIP1"/>
</dbReference>
<dbReference type="GO" id="GO:0052723">
    <property type="term" value="F:inositol hexakisphosphate 1-kinase activity"/>
    <property type="evidence" value="ECO:0007669"/>
    <property type="project" value="RHEA"/>
</dbReference>
<dbReference type="SUPFAM" id="SSF56059">
    <property type="entry name" value="Glutathione synthetase ATP-binding domain-like"/>
    <property type="match status" value="1"/>
</dbReference>
<dbReference type="Pfam" id="PF18086">
    <property type="entry name" value="PPIP5K2_N"/>
    <property type="match status" value="1"/>
</dbReference>
<organism evidence="17 18">
    <name type="scientific">Syphacia muris</name>
    <dbReference type="NCBI Taxonomy" id="451379"/>
    <lineage>
        <taxon>Eukaryota</taxon>
        <taxon>Metazoa</taxon>
        <taxon>Ecdysozoa</taxon>
        <taxon>Nematoda</taxon>
        <taxon>Chromadorea</taxon>
        <taxon>Rhabditida</taxon>
        <taxon>Spirurina</taxon>
        <taxon>Oxyuridomorpha</taxon>
        <taxon>Oxyuroidea</taxon>
        <taxon>Oxyuridae</taxon>
        <taxon>Syphacia</taxon>
    </lineage>
</organism>
<comment type="catalytic activity">
    <reaction evidence="9">
        <text>5-diphospho-1D-myo-inositol 1,2,3,4,6-pentakisphosphate + ATP + H(+) = 1,5-bis(diphospho)-1D-myo-inositol 2,3,4,6-tetrakisphosphate + ADP</text>
        <dbReference type="Rhea" id="RHEA:10276"/>
        <dbReference type="ChEBI" id="CHEBI:15378"/>
        <dbReference type="ChEBI" id="CHEBI:30616"/>
        <dbReference type="ChEBI" id="CHEBI:58628"/>
        <dbReference type="ChEBI" id="CHEBI:77983"/>
        <dbReference type="ChEBI" id="CHEBI:456216"/>
        <dbReference type="EC" id="2.7.4.24"/>
    </reaction>
    <physiologicalReaction direction="left-to-right" evidence="9">
        <dbReference type="Rhea" id="RHEA:10277"/>
    </physiologicalReaction>
</comment>
<evidence type="ECO:0000256" key="10">
    <source>
        <dbReference type="ARBA" id="ARBA00034629"/>
    </source>
</evidence>
<dbReference type="GO" id="GO:0005524">
    <property type="term" value="F:ATP binding"/>
    <property type="evidence" value="ECO:0007669"/>
    <property type="project" value="UniProtKB-KW"/>
</dbReference>
<comment type="function">
    <text evidence="11">Bifunctional inositol kinase that acts in concert with the IP6K kinases to synthesize the diphosphate group-containing inositol pyrophosphates diphosphoinositol pentakisphosphate, PP-InsP5, and bis-diphosphoinositol tetrakisphosphate, (PP)2-InsP4. PP-InsP5 and (PP)2-InsP4, also respectively called InsP7 and InsP8, may regulate a variety of cellular processes, including apoptosis, vesicle trafficking, cytoskeletal dynamics, and exocytosis. Phosphorylates inositol hexakisphosphate (InsP6) at position 1 to produce PP-InsP5 which is in turn phosphorylated by IP6Ks to produce (PP)2-InsP4. Alternatively, phosphorylates PP-InsP5 at position 1, produced by IP6Ks from InsP6, to produce (PP)2-InsP4.</text>
</comment>
<dbReference type="GO" id="GO:0033857">
    <property type="term" value="F:5-diphosphoinositol pentakisphosphate 1-kinase activity"/>
    <property type="evidence" value="ECO:0007669"/>
    <property type="project" value="TreeGrafter"/>
</dbReference>
<dbReference type="Gene3D" id="3.30.470.20">
    <property type="entry name" value="ATP-grasp fold, B domain"/>
    <property type="match status" value="1"/>
</dbReference>
<dbReference type="InterPro" id="IPR000560">
    <property type="entry name" value="His_Pase_clade-2"/>
</dbReference>
<evidence type="ECO:0000256" key="7">
    <source>
        <dbReference type="ARBA" id="ARBA00022777"/>
    </source>
</evidence>
<keyword evidence="5 13" id="KW-0808">Transferase</keyword>
<evidence type="ECO:0000256" key="5">
    <source>
        <dbReference type="ARBA" id="ARBA00022679"/>
    </source>
</evidence>
<accession>A0A0N5AV99</accession>
<evidence type="ECO:0000256" key="14">
    <source>
        <dbReference type="SAM" id="Coils"/>
    </source>
</evidence>
<comment type="subcellular location">
    <subcellularLocation>
        <location evidence="1 13">Cytoplasm</location>
        <location evidence="1 13">Cytosol</location>
    </subcellularLocation>
</comment>
<feature type="region of interest" description="Disordered" evidence="15">
    <location>
        <begin position="1247"/>
        <end position="1285"/>
    </location>
</feature>
<evidence type="ECO:0000256" key="11">
    <source>
        <dbReference type="ARBA" id="ARBA00055071"/>
    </source>
</evidence>
<keyword evidence="7 13" id="KW-0418">Kinase</keyword>
<evidence type="ECO:0000256" key="6">
    <source>
        <dbReference type="ARBA" id="ARBA00022741"/>
    </source>
</evidence>
<dbReference type="GO" id="GO:0006020">
    <property type="term" value="P:inositol metabolic process"/>
    <property type="evidence" value="ECO:0007669"/>
    <property type="project" value="TreeGrafter"/>
</dbReference>
<dbReference type="STRING" id="451379.A0A0N5AV99"/>
<name>A0A0N5AV99_9BILA</name>
<keyword evidence="14" id="KW-0175">Coiled coil</keyword>
<evidence type="ECO:0000313" key="18">
    <source>
        <dbReference type="WBParaSite" id="SMUV_0000881001-mRNA-1"/>
    </source>
</evidence>
<dbReference type="CDD" id="cd07061">
    <property type="entry name" value="HP_HAP_like"/>
    <property type="match status" value="1"/>
</dbReference>
<dbReference type="PANTHER" id="PTHR12750:SF9">
    <property type="entry name" value="INOSITOL HEXAKISPHOSPHATE AND DIPHOSPHOINOSITOL-PENTAKISPHOSPHATE KINASE"/>
    <property type="match status" value="1"/>
</dbReference>
<feature type="compositionally biased region" description="Polar residues" evidence="15">
    <location>
        <begin position="1264"/>
        <end position="1273"/>
    </location>
</feature>
<evidence type="ECO:0000256" key="9">
    <source>
        <dbReference type="ARBA" id="ARBA00033696"/>
    </source>
</evidence>
<evidence type="ECO:0000313" key="17">
    <source>
        <dbReference type="Proteomes" id="UP000046393"/>
    </source>
</evidence>
<dbReference type="Pfam" id="PF00328">
    <property type="entry name" value="His_Phos_2"/>
    <property type="match status" value="1"/>
</dbReference>
<comment type="similarity">
    <text evidence="2 13">Belongs to the histidine acid phosphatase family. VIP1 subfamily.</text>
</comment>
<feature type="coiled-coil region" evidence="14">
    <location>
        <begin position="431"/>
        <end position="458"/>
    </location>
</feature>
<protein>
    <recommendedName>
        <fullName evidence="12 13">Inositol hexakisphosphate and diphosphoinositol-pentakisphosphate kinase</fullName>
        <ecNumber evidence="3 13">2.7.4.24</ecNumber>
    </recommendedName>
</protein>
<evidence type="ECO:0000256" key="15">
    <source>
        <dbReference type="SAM" id="MobiDB-lite"/>
    </source>
</evidence>
<evidence type="ECO:0000256" key="4">
    <source>
        <dbReference type="ARBA" id="ARBA00022490"/>
    </source>
</evidence>
<evidence type="ECO:0000256" key="1">
    <source>
        <dbReference type="ARBA" id="ARBA00004514"/>
    </source>
</evidence>
<evidence type="ECO:0000259" key="16">
    <source>
        <dbReference type="Pfam" id="PF18086"/>
    </source>
</evidence>
<dbReference type="Gene3D" id="3.40.50.11950">
    <property type="match status" value="1"/>
</dbReference>
<evidence type="ECO:0000256" key="12">
    <source>
        <dbReference type="ARBA" id="ARBA00071668"/>
    </source>
</evidence>
<evidence type="ECO:0000256" key="3">
    <source>
        <dbReference type="ARBA" id="ARBA00012893"/>
    </source>
</evidence>
<dbReference type="WBParaSite" id="SMUV_0000881001-mRNA-1">
    <property type="protein sequence ID" value="SMUV_0000881001-mRNA-1"/>
    <property type="gene ID" value="SMUV_0000881001"/>
</dbReference>
<keyword evidence="4 13" id="KW-0963">Cytoplasm</keyword>
<feature type="compositionally biased region" description="Basic and acidic residues" evidence="15">
    <location>
        <begin position="1274"/>
        <end position="1285"/>
    </location>
</feature>
<evidence type="ECO:0000256" key="2">
    <source>
        <dbReference type="ARBA" id="ARBA00005609"/>
    </source>
</evidence>
<keyword evidence="8 13" id="KW-0067">ATP-binding</keyword>
<comment type="catalytic activity">
    <reaction evidence="10">
        <text>1D-myo-inositol hexakisphosphate + ATP = 1-diphospho-1D-myo-inositol 2,3,4,5,6-pentakisphosphate + ADP</text>
        <dbReference type="Rhea" id="RHEA:37459"/>
        <dbReference type="ChEBI" id="CHEBI:30616"/>
        <dbReference type="ChEBI" id="CHEBI:58130"/>
        <dbReference type="ChEBI" id="CHEBI:74946"/>
        <dbReference type="ChEBI" id="CHEBI:456216"/>
        <dbReference type="EC" id="2.7.4.24"/>
    </reaction>
    <physiologicalReaction direction="left-to-right" evidence="10">
        <dbReference type="Rhea" id="RHEA:37460"/>
    </physiologicalReaction>
</comment>
<evidence type="ECO:0000256" key="13">
    <source>
        <dbReference type="RuleBase" id="RU365032"/>
    </source>
</evidence>
<reference evidence="18" key="1">
    <citation type="submission" date="2017-02" db="UniProtKB">
        <authorList>
            <consortium name="WormBaseParasite"/>
        </authorList>
    </citation>
    <scope>IDENTIFICATION</scope>
</reference>
<dbReference type="InterPro" id="IPR040557">
    <property type="entry name" value="VIP1_N"/>
</dbReference>
<dbReference type="Proteomes" id="UP000046393">
    <property type="component" value="Unplaced"/>
</dbReference>
<proteinExistence type="inferred from homology"/>
<dbReference type="FunFam" id="3.30.470.20:FF:000003">
    <property type="entry name" value="Inositol hexakisphosphate and diphosphoinositol-pentakisphosphate kinase"/>
    <property type="match status" value="1"/>
</dbReference>
<sequence length="1285" mass="146947">MASTSTESCSSRKKILIGVCAMKRKATSKPMHEIMAKIGEYYKDWLEVFIFPEEVILNEPVEFWPLCDCLISFHATDFPLHKAIEYERLRRPYVINNLNRQFDLLDRRKVFKTLARAGIEHPRHGVLIRDKDGNVEGELREFNDHIEVNGMVFNKPFVEKPLSAEDHNVYIYYPSSVGGGSQRLFRKINNRSSWYSPVSTVRREGSYIYEDFIPADGTDVKVYAVGPYYAHAEARKAPGLDGKVERDSQGKEVRYPVILSSKEKMIARKVVLAFGQTVCGFDLLRANGKSYVCDVNGFSFVKTSKKYYEDTAKILGNAILRRLASSLSIPWQIPYQDDDPPLVSTPSGKIMELRCVLAIIRHGDRTPKQKMKVIVTDERFFDLFRKYNGFEKNEIKMKRPQQLLEVLELARQILQEQQVFRNELKKVIRNKSDVTSNFSRAERQLEQCEEDIKKWEQIRTVLEMYGHFSGINRKVQLKYLKPREVRSSSDGEEQHQPSALLLILKWGGELTTAGNLQAEALGKLFRTLYPGIRRTDGKSCPEDTQGLGFLRLHSTYRHDLKIYASDEGRVQMTAAAFTKGLLALEGELTPILMQMVKSANTDGLLDDDFNAREFQNELKAYLHSALQVDREWTHEDYESINPSNLRGINNAMEFIRNPRKMCEEVAGYMQKMVDIINWNKHNKPNKSLYLNESFDLAERRWGKELRDFRRVDKSGEVEFDISKIPDIYDNIKYDMEHNPDLCADYEGEFERMYLCVKNMADIVVPQKFYMQEYGISENSKISIAQRICTPLLRKIRSDLYRCIEKSDSDESQTRLDPRASQGIATPLRHVRTRLYFTSESHIHTLMNLIRYGGLCPADDKKWQRALHFLSGVTEFNYMTQVVLMVYEDSRSDSDKSGTDRFHIELLFSPGLYPCFQAEKERIYETRFPHSSVNPASHSKNCLSKTSPLTNSNTSLSSVVTGYGDSSATATTCDKEDKGFVTTNDMNEYTVGKDSAEALALTKKTHDLKDYDDELSDERVNLVALDEVASNKYTSEDLALHSPVTTTHLRRRHITGEDGNINACGTLESRSPISNLEEAGGSESEARHHGLMKSASDVSCEKSIHEVSWNADDAKNIDADKNAKVTVADTSPTARTSRFPYRFKHHTVSLLTEVDNRLISNDVLFGKYWDSSRRRLANISSTNPAVLSTAVIARSSSAPRLQTYKAEDEISVGEIRRFWPPLRSLETLHDNIKFTQLDHFLEKLITMRTPLPSPPKTPLLRDTSESSPNETLSDTARRLEEIDQST</sequence>
<dbReference type="GO" id="GO:0016791">
    <property type="term" value="F:phosphatase activity"/>
    <property type="evidence" value="ECO:0007669"/>
    <property type="project" value="UniProtKB-ARBA"/>
</dbReference>
<keyword evidence="6 13" id="KW-0547">Nucleotide-binding</keyword>
<dbReference type="SUPFAM" id="SSF53254">
    <property type="entry name" value="Phosphoglycerate mutase-like"/>
    <property type="match status" value="1"/>
</dbReference>
<dbReference type="InterPro" id="IPR033379">
    <property type="entry name" value="Acid_Pase_AS"/>
</dbReference>
<dbReference type="InterPro" id="IPR029033">
    <property type="entry name" value="His_PPase_superfam"/>
</dbReference>
<dbReference type="GO" id="GO:0032958">
    <property type="term" value="P:inositol phosphate biosynthetic process"/>
    <property type="evidence" value="ECO:0007669"/>
    <property type="project" value="TreeGrafter"/>
</dbReference>